<evidence type="ECO:0000313" key="2">
    <source>
        <dbReference type="Proteomes" id="UP001062846"/>
    </source>
</evidence>
<comment type="caution">
    <text evidence="1">The sequence shown here is derived from an EMBL/GenBank/DDBJ whole genome shotgun (WGS) entry which is preliminary data.</text>
</comment>
<reference evidence="1" key="1">
    <citation type="submission" date="2022-02" db="EMBL/GenBank/DDBJ databases">
        <title>Plant Genome Project.</title>
        <authorList>
            <person name="Zhang R.-G."/>
        </authorList>
    </citation>
    <scope>NUCLEOTIDE SEQUENCE</scope>
    <source>
        <strain evidence="1">AT1</strain>
    </source>
</reference>
<proteinExistence type="predicted"/>
<gene>
    <name evidence="1" type="ORF">RHMOL_Rhmol10G0052800</name>
</gene>
<sequence>MTGRAAENEQKQQLTAIGERTKHRSLNKLAKLKHHPAPGSGQNKKEEIRGEDWISRLPVDVLIPILSLLTLKEAGRTSVLSRKWRYLWTFITCRLNFDAWEYTMGVRMDLRIRSSAYARWVNQVLKLHQGPFVDEFIIRHRLKPSYYHHVDSWIKFAFEKGVKTIELDLLSDGGCRRKYTFPSLEKFWSSSNTVQDMQSYGRVTRAVGSVGFSSLTTLRLIYVDVTDEVIENFLANCPLLEELHVTFSSQLQNLKVVGVSLKLKSLEICQCLRLRVLEICAINLVSISYNGQDIRLLLTNAPALSKFSIAGSYCDSLMYKDHLDWSYLQQLERLKIKFSSKVPLFAQVYMASISFPRKFPQLCHLKQLELEMHAKFGVSLVIYTCLIKACPSLSRFAMRMLKSLADFLWKGIIMISGYLTYTWGPSYKFKESSSSKSSLSSSSSSLSSSSDEEPYDPKLNVVEEARAQASTRFQHQCLKVVELVGFIGHAKDVELASHLLEIAVSLDKLVINPRYPFYLDYPDMIMETEALERGRKCARLLETKLPPGARLVVL</sequence>
<name>A0ACC0LZG3_RHOML</name>
<dbReference type="Proteomes" id="UP001062846">
    <property type="component" value="Chromosome 10"/>
</dbReference>
<evidence type="ECO:0000313" key="1">
    <source>
        <dbReference type="EMBL" id="KAI8533977.1"/>
    </source>
</evidence>
<organism evidence="1 2">
    <name type="scientific">Rhododendron molle</name>
    <name type="common">Chinese azalea</name>
    <name type="synonym">Azalea mollis</name>
    <dbReference type="NCBI Taxonomy" id="49168"/>
    <lineage>
        <taxon>Eukaryota</taxon>
        <taxon>Viridiplantae</taxon>
        <taxon>Streptophyta</taxon>
        <taxon>Embryophyta</taxon>
        <taxon>Tracheophyta</taxon>
        <taxon>Spermatophyta</taxon>
        <taxon>Magnoliopsida</taxon>
        <taxon>eudicotyledons</taxon>
        <taxon>Gunneridae</taxon>
        <taxon>Pentapetalae</taxon>
        <taxon>asterids</taxon>
        <taxon>Ericales</taxon>
        <taxon>Ericaceae</taxon>
        <taxon>Ericoideae</taxon>
        <taxon>Rhodoreae</taxon>
        <taxon>Rhododendron</taxon>
    </lineage>
</organism>
<keyword evidence="2" id="KW-1185">Reference proteome</keyword>
<protein>
    <submittedName>
        <fullName evidence="1">Uncharacterized protein</fullName>
    </submittedName>
</protein>
<accession>A0ACC0LZG3</accession>
<dbReference type="EMBL" id="CM046397">
    <property type="protein sequence ID" value="KAI8533977.1"/>
    <property type="molecule type" value="Genomic_DNA"/>
</dbReference>